<dbReference type="AlphaFoldDB" id="A0A4E0RXZ0"/>
<proteinExistence type="predicted"/>
<evidence type="ECO:0000256" key="1">
    <source>
        <dbReference type="SAM" id="MobiDB-lite"/>
    </source>
</evidence>
<keyword evidence="3" id="KW-1185">Reference proteome</keyword>
<dbReference type="Proteomes" id="UP000230066">
    <property type="component" value="Unassembled WGS sequence"/>
</dbReference>
<evidence type="ECO:0000313" key="3">
    <source>
        <dbReference type="Proteomes" id="UP000230066"/>
    </source>
</evidence>
<gene>
    <name evidence="2" type="ORF">D915_005666</name>
</gene>
<comment type="caution">
    <text evidence="2">The sequence shown here is derived from an EMBL/GenBank/DDBJ whole genome shotgun (WGS) entry which is preliminary data.</text>
</comment>
<protein>
    <submittedName>
        <fullName evidence="2">Uncharacterized protein</fullName>
    </submittedName>
</protein>
<feature type="compositionally biased region" description="Pro residues" evidence="1">
    <location>
        <begin position="43"/>
        <end position="56"/>
    </location>
</feature>
<sequence>MNSIGSHNLPPPAPLFGGLSSPDSPCQPNVDPVFNGGTGFGKPPSPPPPPPEPPSKFPDCAYTPSLPPSSPPPHFPSRPPLH</sequence>
<evidence type="ECO:0000313" key="2">
    <source>
        <dbReference type="EMBL" id="THD23412.1"/>
    </source>
</evidence>
<dbReference type="EMBL" id="JXXN02002161">
    <property type="protein sequence ID" value="THD23412.1"/>
    <property type="molecule type" value="Genomic_DNA"/>
</dbReference>
<accession>A0A4E0RXZ0</accession>
<organism evidence="2 3">
    <name type="scientific">Fasciola hepatica</name>
    <name type="common">Liver fluke</name>
    <dbReference type="NCBI Taxonomy" id="6192"/>
    <lineage>
        <taxon>Eukaryota</taxon>
        <taxon>Metazoa</taxon>
        <taxon>Spiralia</taxon>
        <taxon>Lophotrochozoa</taxon>
        <taxon>Platyhelminthes</taxon>
        <taxon>Trematoda</taxon>
        <taxon>Digenea</taxon>
        <taxon>Plagiorchiida</taxon>
        <taxon>Echinostomata</taxon>
        <taxon>Echinostomatoidea</taxon>
        <taxon>Fasciolidae</taxon>
        <taxon>Fasciola</taxon>
    </lineage>
</organism>
<feature type="region of interest" description="Disordered" evidence="1">
    <location>
        <begin position="1"/>
        <end position="82"/>
    </location>
</feature>
<reference evidence="2" key="1">
    <citation type="submission" date="2019-03" db="EMBL/GenBank/DDBJ databases">
        <title>Improved annotation for the trematode Fasciola hepatica.</title>
        <authorList>
            <person name="Choi Y.-J."/>
            <person name="Martin J."/>
            <person name="Mitreva M."/>
        </authorList>
    </citation>
    <scope>NUCLEOTIDE SEQUENCE [LARGE SCALE GENOMIC DNA]</scope>
</reference>
<name>A0A4E0RXZ0_FASHE</name>
<feature type="compositionally biased region" description="Pro residues" evidence="1">
    <location>
        <begin position="65"/>
        <end position="82"/>
    </location>
</feature>